<accession>A0A9D4S4T3</accession>
<organism evidence="2 3">
    <name type="scientific">Dreissena polymorpha</name>
    <name type="common">Zebra mussel</name>
    <name type="synonym">Mytilus polymorpha</name>
    <dbReference type="NCBI Taxonomy" id="45954"/>
    <lineage>
        <taxon>Eukaryota</taxon>
        <taxon>Metazoa</taxon>
        <taxon>Spiralia</taxon>
        <taxon>Lophotrochozoa</taxon>
        <taxon>Mollusca</taxon>
        <taxon>Bivalvia</taxon>
        <taxon>Autobranchia</taxon>
        <taxon>Heteroconchia</taxon>
        <taxon>Euheterodonta</taxon>
        <taxon>Imparidentia</taxon>
        <taxon>Neoheterodontei</taxon>
        <taxon>Myida</taxon>
        <taxon>Dreissenoidea</taxon>
        <taxon>Dreissenidae</taxon>
        <taxon>Dreissena</taxon>
    </lineage>
</organism>
<reference evidence="2" key="1">
    <citation type="journal article" date="2019" name="bioRxiv">
        <title>The Genome of the Zebra Mussel, Dreissena polymorpha: A Resource for Invasive Species Research.</title>
        <authorList>
            <person name="McCartney M.A."/>
            <person name="Auch B."/>
            <person name="Kono T."/>
            <person name="Mallez S."/>
            <person name="Zhang Y."/>
            <person name="Obille A."/>
            <person name="Becker A."/>
            <person name="Abrahante J.E."/>
            <person name="Garbe J."/>
            <person name="Badalamenti J.P."/>
            <person name="Herman A."/>
            <person name="Mangelson H."/>
            <person name="Liachko I."/>
            <person name="Sullivan S."/>
            <person name="Sone E.D."/>
            <person name="Koren S."/>
            <person name="Silverstein K.A.T."/>
            <person name="Beckman K.B."/>
            <person name="Gohl D.M."/>
        </authorList>
    </citation>
    <scope>NUCLEOTIDE SEQUENCE</scope>
    <source>
        <strain evidence="2">Duluth1</strain>
        <tissue evidence="2">Whole animal</tissue>
    </source>
</reference>
<evidence type="ECO:0000313" key="2">
    <source>
        <dbReference type="EMBL" id="KAH3889907.1"/>
    </source>
</evidence>
<sequence>MADNNDQSDSEVDFNVNENGRGEGQEYQWANLTRHMVALTDVDRVQTLNQTLILEISIGTSTSHTSKIVQSMHNGTKRRSYFTLLQPLSSRHACIKVRYLLLKTVIQTPDKRIRTEVWKQTATRQIAFKDAKQNEG</sequence>
<name>A0A9D4S4T3_DREPO</name>
<protein>
    <submittedName>
        <fullName evidence="2">Uncharacterized protein</fullName>
    </submittedName>
</protein>
<evidence type="ECO:0000256" key="1">
    <source>
        <dbReference type="SAM" id="MobiDB-lite"/>
    </source>
</evidence>
<feature type="region of interest" description="Disordered" evidence="1">
    <location>
        <begin position="1"/>
        <end position="22"/>
    </location>
</feature>
<dbReference type="Proteomes" id="UP000828390">
    <property type="component" value="Unassembled WGS sequence"/>
</dbReference>
<keyword evidence="3" id="KW-1185">Reference proteome</keyword>
<proteinExistence type="predicted"/>
<feature type="compositionally biased region" description="Acidic residues" evidence="1">
    <location>
        <begin position="1"/>
        <end position="12"/>
    </location>
</feature>
<gene>
    <name evidence="2" type="ORF">DPMN_013974</name>
</gene>
<evidence type="ECO:0000313" key="3">
    <source>
        <dbReference type="Proteomes" id="UP000828390"/>
    </source>
</evidence>
<reference evidence="2" key="2">
    <citation type="submission" date="2020-11" db="EMBL/GenBank/DDBJ databases">
        <authorList>
            <person name="McCartney M.A."/>
            <person name="Auch B."/>
            <person name="Kono T."/>
            <person name="Mallez S."/>
            <person name="Becker A."/>
            <person name="Gohl D.M."/>
            <person name="Silverstein K.A.T."/>
            <person name="Koren S."/>
            <person name="Bechman K.B."/>
            <person name="Herman A."/>
            <person name="Abrahante J.E."/>
            <person name="Garbe J."/>
        </authorList>
    </citation>
    <scope>NUCLEOTIDE SEQUENCE</scope>
    <source>
        <strain evidence="2">Duluth1</strain>
        <tissue evidence="2">Whole animal</tissue>
    </source>
</reference>
<comment type="caution">
    <text evidence="2">The sequence shown here is derived from an EMBL/GenBank/DDBJ whole genome shotgun (WGS) entry which is preliminary data.</text>
</comment>
<dbReference type="AlphaFoldDB" id="A0A9D4S4T3"/>
<dbReference type="EMBL" id="JAIWYP010000001">
    <property type="protein sequence ID" value="KAH3889907.1"/>
    <property type="molecule type" value="Genomic_DNA"/>
</dbReference>